<feature type="compositionally biased region" description="Polar residues" evidence="1">
    <location>
        <begin position="421"/>
        <end position="437"/>
    </location>
</feature>
<dbReference type="AlphaFoldDB" id="A0A2I0A6U8"/>
<feature type="compositionally biased region" description="Basic and acidic residues" evidence="1">
    <location>
        <begin position="438"/>
        <end position="449"/>
    </location>
</feature>
<feature type="region of interest" description="Disordered" evidence="1">
    <location>
        <begin position="350"/>
        <end position="377"/>
    </location>
</feature>
<feature type="region of interest" description="Disordered" evidence="1">
    <location>
        <begin position="409"/>
        <end position="449"/>
    </location>
</feature>
<gene>
    <name evidence="2" type="ORF">AXF42_Ash010697</name>
</gene>
<name>A0A2I0A6U8_9ASPA</name>
<accession>A0A2I0A6U8</accession>
<sequence length="449" mass="48550">MMASACINNVAVTPENFLDCSPAYPAYGWLSPRISFSRDIADEGGRSEPEKQVPASIKAEESDLTGSSNDFVDFEFRLDDPVTMLSADELFSEGKLVPLQLAHARSSAEVNSEIRSSEPSNLGRIGITGPDLYAFSPKAPRCSSRWKELLGLKKVQGPKLEIQKVVSCNAKSSSSNRSLKHFLHRSTKASSIDSSLSLPLLRDSDFELASLSSRASLSSSSSSGADYEDLPRLSLDSDKLNPVPISLCRNPPRIRLSKARSMVVDGPIATVGGWRTIRRATESHAFEHLEERAGRSVIQRTVESAGDGPMVVRVGRCPIRRAPEAVDLPPHRGASVDSPRLNASGKVIFQGLERSSSSPSTFNGGPRPRPRGMERSYSANVRITPVLNVPVCTLRGSSKSVSVLGFGQLFSPQKKEKEGPSSKNLTGSNSCSSIGSKTKNEKHTRPETN</sequence>
<reference evidence="2 3" key="1">
    <citation type="journal article" date="2017" name="Nature">
        <title>The Apostasia genome and the evolution of orchids.</title>
        <authorList>
            <person name="Zhang G.Q."/>
            <person name="Liu K.W."/>
            <person name="Li Z."/>
            <person name="Lohaus R."/>
            <person name="Hsiao Y.Y."/>
            <person name="Niu S.C."/>
            <person name="Wang J.Y."/>
            <person name="Lin Y.C."/>
            <person name="Xu Q."/>
            <person name="Chen L.J."/>
            <person name="Yoshida K."/>
            <person name="Fujiwara S."/>
            <person name="Wang Z.W."/>
            <person name="Zhang Y.Q."/>
            <person name="Mitsuda N."/>
            <person name="Wang M."/>
            <person name="Liu G.H."/>
            <person name="Pecoraro L."/>
            <person name="Huang H.X."/>
            <person name="Xiao X.J."/>
            <person name="Lin M."/>
            <person name="Wu X.Y."/>
            <person name="Wu W.L."/>
            <person name="Chen Y.Y."/>
            <person name="Chang S.B."/>
            <person name="Sakamoto S."/>
            <person name="Ohme-Takagi M."/>
            <person name="Yagi M."/>
            <person name="Zeng S.J."/>
            <person name="Shen C.Y."/>
            <person name="Yeh C.M."/>
            <person name="Luo Y.B."/>
            <person name="Tsai W.C."/>
            <person name="Van de Peer Y."/>
            <person name="Liu Z.J."/>
        </authorList>
    </citation>
    <scope>NUCLEOTIDE SEQUENCE [LARGE SCALE GENOMIC DNA]</scope>
    <source>
        <strain evidence="3">cv. Shenzhen</strain>
        <tissue evidence="2">Stem</tissue>
    </source>
</reference>
<dbReference type="STRING" id="1088818.A0A2I0A6U8"/>
<dbReference type="Proteomes" id="UP000236161">
    <property type="component" value="Unassembled WGS sequence"/>
</dbReference>
<protein>
    <submittedName>
        <fullName evidence="2">Uncharacterized protein</fullName>
    </submittedName>
</protein>
<evidence type="ECO:0000313" key="2">
    <source>
        <dbReference type="EMBL" id="PKA51257.1"/>
    </source>
</evidence>
<dbReference type="EMBL" id="KZ452014">
    <property type="protein sequence ID" value="PKA51257.1"/>
    <property type="molecule type" value="Genomic_DNA"/>
</dbReference>
<evidence type="ECO:0000256" key="1">
    <source>
        <dbReference type="SAM" id="MobiDB-lite"/>
    </source>
</evidence>
<organism evidence="2 3">
    <name type="scientific">Apostasia shenzhenica</name>
    <dbReference type="NCBI Taxonomy" id="1088818"/>
    <lineage>
        <taxon>Eukaryota</taxon>
        <taxon>Viridiplantae</taxon>
        <taxon>Streptophyta</taxon>
        <taxon>Embryophyta</taxon>
        <taxon>Tracheophyta</taxon>
        <taxon>Spermatophyta</taxon>
        <taxon>Magnoliopsida</taxon>
        <taxon>Liliopsida</taxon>
        <taxon>Asparagales</taxon>
        <taxon>Orchidaceae</taxon>
        <taxon>Apostasioideae</taxon>
        <taxon>Apostasia</taxon>
    </lineage>
</organism>
<feature type="compositionally biased region" description="Polar residues" evidence="1">
    <location>
        <begin position="353"/>
        <end position="363"/>
    </location>
</feature>
<proteinExistence type="predicted"/>
<evidence type="ECO:0000313" key="3">
    <source>
        <dbReference type="Proteomes" id="UP000236161"/>
    </source>
</evidence>
<dbReference type="PANTHER" id="PTHR31722:SF0">
    <property type="entry name" value="OS06G0675200 PROTEIN"/>
    <property type="match status" value="1"/>
</dbReference>
<keyword evidence="3" id="KW-1185">Reference proteome</keyword>
<dbReference type="OrthoDB" id="689767at2759"/>
<dbReference type="PANTHER" id="PTHR31722">
    <property type="entry name" value="OS06G0675200 PROTEIN"/>
    <property type="match status" value="1"/>
</dbReference>